<dbReference type="OrthoDB" id="432292at2759"/>
<feature type="transmembrane region" description="Helical" evidence="7">
    <location>
        <begin position="215"/>
        <end position="237"/>
    </location>
</feature>
<feature type="signal peptide" evidence="8">
    <location>
        <begin position="1"/>
        <end position="18"/>
    </location>
</feature>
<dbReference type="GO" id="GO:0008250">
    <property type="term" value="C:oligosaccharyltransferase complex"/>
    <property type="evidence" value="ECO:0007669"/>
    <property type="project" value="InterPro"/>
</dbReference>
<evidence type="ECO:0000256" key="5">
    <source>
        <dbReference type="ARBA" id="ARBA00022989"/>
    </source>
</evidence>
<evidence type="ECO:0000313" key="10">
    <source>
        <dbReference type="EMBL" id="EGV66071.1"/>
    </source>
</evidence>
<keyword evidence="5 7" id="KW-1133">Transmembrane helix</keyword>
<feature type="domain" description="Ribophorin II C-terminal" evidence="9">
    <location>
        <begin position="165"/>
        <end position="264"/>
    </location>
</feature>
<evidence type="ECO:0000259" key="9">
    <source>
        <dbReference type="Pfam" id="PF25147"/>
    </source>
</evidence>
<keyword evidence="3 8" id="KW-0732">Signal</keyword>
<evidence type="ECO:0000256" key="2">
    <source>
        <dbReference type="ARBA" id="ARBA00022692"/>
    </source>
</evidence>
<evidence type="ECO:0000256" key="6">
    <source>
        <dbReference type="ARBA" id="ARBA00023136"/>
    </source>
</evidence>
<evidence type="ECO:0000256" key="8">
    <source>
        <dbReference type="SAM" id="SignalP"/>
    </source>
</evidence>
<dbReference type="GeneID" id="18246741"/>
<dbReference type="UniPathway" id="UPA00378"/>
<evidence type="ECO:0000256" key="4">
    <source>
        <dbReference type="ARBA" id="ARBA00022824"/>
    </source>
</evidence>
<name>G3AZD8_CANTC</name>
<dbReference type="STRING" id="590646.G3AZD8"/>
<proteinExistence type="predicted"/>
<dbReference type="PANTHER" id="PTHR12640">
    <property type="entry name" value="RIBOPHORIN II"/>
    <property type="match status" value="1"/>
</dbReference>
<evidence type="ECO:0000256" key="7">
    <source>
        <dbReference type="SAM" id="Phobius"/>
    </source>
</evidence>
<gene>
    <name evidence="10" type="ORF">CANTEDRAFT_112933</name>
</gene>
<dbReference type="GO" id="GO:0006487">
    <property type="term" value="P:protein N-linked glycosylation"/>
    <property type="evidence" value="ECO:0007669"/>
    <property type="project" value="TreeGrafter"/>
</dbReference>
<dbReference type="InterPro" id="IPR056790">
    <property type="entry name" value="Ribophorin_II_C"/>
</dbReference>
<keyword evidence="2 7" id="KW-0812">Transmembrane</keyword>
<dbReference type="Pfam" id="PF25147">
    <property type="entry name" value="Ribophorin_II_C"/>
    <property type="match status" value="1"/>
</dbReference>
<evidence type="ECO:0000256" key="1">
    <source>
        <dbReference type="ARBA" id="ARBA00004477"/>
    </source>
</evidence>
<evidence type="ECO:0000256" key="3">
    <source>
        <dbReference type="ARBA" id="ARBA00022729"/>
    </source>
</evidence>
<keyword evidence="4" id="KW-0256">Endoplasmic reticulum</keyword>
<dbReference type="KEGG" id="cten:18246741"/>
<feature type="transmembrane region" description="Helical" evidence="7">
    <location>
        <begin position="174"/>
        <end position="195"/>
    </location>
</feature>
<accession>G3AZD8</accession>
<dbReference type="PANTHER" id="PTHR12640:SF0">
    <property type="entry name" value="DOLICHYL-DIPHOSPHOOLIGOSACCHARIDE--PROTEIN GLYCOSYLTRANSFERASE SUBUNIT 2"/>
    <property type="match status" value="1"/>
</dbReference>
<organism evidence="11">
    <name type="scientific">Candida tenuis (strain ATCC 10573 / BCRC 21748 / CBS 615 / JCM 9827 / NBRC 10315 / NRRL Y-1498 / VKM Y-70)</name>
    <name type="common">Yeast</name>
    <name type="synonym">Yamadazyma tenuis</name>
    <dbReference type="NCBI Taxonomy" id="590646"/>
    <lineage>
        <taxon>Eukaryota</taxon>
        <taxon>Fungi</taxon>
        <taxon>Dikarya</taxon>
        <taxon>Ascomycota</taxon>
        <taxon>Saccharomycotina</taxon>
        <taxon>Pichiomycetes</taxon>
        <taxon>Debaryomycetaceae</taxon>
        <taxon>Yamadazyma</taxon>
    </lineage>
</organism>
<dbReference type="Proteomes" id="UP000000707">
    <property type="component" value="Unassembled WGS sequence"/>
</dbReference>
<dbReference type="EMBL" id="GL996512">
    <property type="protein sequence ID" value="EGV66071.1"/>
    <property type="molecule type" value="Genomic_DNA"/>
</dbReference>
<protein>
    <recommendedName>
        <fullName evidence="9">Ribophorin II C-terminal domain-containing protein</fullName>
    </recommendedName>
</protein>
<sequence length="275" mass="30308">MRLHQLAALFAVFSVAWAISLKEATVKVNKDFFHLGEISTLELKQLSLESTKDKLEFEIHLNDVSKQPQQALITLGDGKGLDVTLFPKFIVDKKILKLSTTASKIPVSIRNLDTIFINLIVADSGSSTNLYKRLGEFVPSEPLKELVPYKQAERIGIKPEIHHIFRQDPSTVSAVIPIAFSGAAVVVLVALLGMWVSSIGQDLYGLVKSTPGTQIVNNVVFLSTLLGFEVVFVRYYLGTSIFTTLFHSFVLGIPALVSGSRAFRFLGYLRKIGKA</sequence>
<dbReference type="InterPro" id="IPR008814">
    <property type="entry name" value="Swp1"/>
</dbReference>
<comment type="subcellular location">
    <subcellularLocation>
        <location evidence="1">Endoplasmic reticulum membrane</location>
        <topology evidence="1">Multi-pass membrane protein</topology>
    </subcellularLocation>
</comment>
<evidence type="ECO:0000313" key="11">
    <source>
        <dbReference type="Proteomes" id="UP000000707"/>
    </source>
</evidence>
<dbReference type="HOGENOM" id="CLU_079423_1_0_1"/>
<dbReference type="RefSeq" id="XP_006684645.1">
    <property type="nucleotide sequence ID" value="XM_006684582.1"/>
</dbReference>
<reference evidence="10 11" key="1">
    <citation type="journal article" date="2011" name="Proc. Natl. Acad. Sci. U.S.A.">
        <title>Comparative genomics of xylose-fermenting fungi for enhanced biofuel production.</title>
        <authorList>
            <person name="Wohlbach D.J."/>
            <person name="Kuo A."/>
            <person name="Sato T.K."/>
            <person name="Potts K.M."/>
            <person name="Salamov A.A."/>
            <person name="LaButti K.M."/>
            <person name="Sun H."/>
            <person name="Clum A."/>
            <person name="Pangilinan J.L."/>
            <person name="Lindquist E.A."/>
            <person name="Lucas S."/>
            <person name="Lapidus A."/>
            <person name="Jin M."/>
            <person name="Gunawan C."/>
            <person name="Balan V."/>
            <person name="Dale B.E."/>
            <person name="Jeffries T.W."/>
            <person name="Zinkel R."/>
            <person name="Barry K.W."/>
            <person name="Grigoriev I.V."/>
            <person name="Gasch A.P."/>
        </authorList>
    </citation>
    <scope>NUCLEOTIDE SEQUENCE [LARGE SCALE GENOMIC DNA]</scope>
    <source>
        <strain evidence="11">ATCC 10573 / BCRC 21748 / CBS 615 / JCM 9827 / NBRC 10315 / NRRL Y-1498 / VKM Y-70</strain>
    </source>
</reference>
<keyword evidence="11" id="KW-1185">Reference proteome</keyword>
<dbReference type="eggNOG" id="KOG2447">
    <property type="taxonomic scope" value="Eukaryota"/>
</dbReference>
<keyword evidence="6 7" id="KW-0472">Membrane</keyword>
<dbReference type="AlphaFoldDB" id="G3AZD8"/>
<feature type="chain" id="PRO_5044213582" description="Ribophorin II C-terminal domain-containing protein" evidence="8">
    <location>
        <begin position="19"/>
        <end position="275"/>
    </location>
</feature>